<reference evidence="1 3" key="1">
    <citation type="journal article" date="2011" name="Nature">
        <title>The Medicago genome provides insight into the evolution of rhizobial symbioses.</title>
        <authorList>
            <person name="Young N.D."/>
            <person name="Debelle F."/>
            <person name="Oldroyd G.E."/>
            <person name="Geurts R."/>
            <person name="Cannon S.B."/>
            <person name="Udvardi M.K."/>
            <person name="Benedito V.A."/>
            <person name="Mayer K.F."/>
            <person name="Gouzy J."/>
            <person name="Schoof H."/>
            <person name="Van de Peer Y."/>
            <person name="Proost S."/>
            <person name="Cook D.R."/>
            <person name="Meyers B.C."/>
            <person name="Spannagl M."/>
            <person name="Cheung F."/>
            <person name="De Mita S."/>
            <person name="Krishnakumar V."/>
            <person name="Gundlach H."/>
            <person name="Zhou S."/>
            <person name="Mudge J."/>
            <person name="Bharti A.K."/>
            <person name="Murray J.D."/>
            <person name="Naoumkina M.A."/>
            <person name="Rosen B."/>
            <person name="Silverstein K.A."/>
            <person name="Tang H."/>
            <person name="Rombauts S."/>
            <person name="Zhao P.X."/>
            <person name="Zhou P."/>
            <person name="Barbe V."/>
            <person name="Bardou P."/>
            <person name="Bechner M."/>
            <person name="Bellec A."/>
            <person name="Berger A."/>
            <person name="Berges H."/>
            <person name="Bidwell S."/>
            <person name="Bisseling T."/>
            <person name="Choisne N."/>
            <person name="Couloux A."/>
            <person name="Denny R."/>
            <person name="Deshpande S."/>
            <person name="Dai X."/>
            <person name="Doyle J.J."/>
            <person name="Dudez A.M."/>
            <person name="Farmer A.D."/>
            <person name="Fouteau S."/>
            <person name="Franken C."/>
            <person name="Gibelin C."/>
            <person name="Gish J."/>
            <person name="Goldstein S."/>
            <person name="Gonzalez A.J."/>
            <person name="Green P.J."/>
            <person name="Hallab A."/>
            <person name="Hartog M."/>
            <person name="Hua A."/>
            <person name="Humphray S.J."/>
            <person name="Jeong D.H."/>
            <person name="Jing Y."/>
            <person name="Jocker A."/>
            <person name="Kenton S.M."/>
            <person name="Kim D.J."/>
            <person name="Klee K."/>
            <person name="Lai H."/>
            <person name="Lang C."/>
            <person name="Lin S."/>
            <person name="Macmil S.L."/>
            <person name="Magdelenat G."/>
            <person name="Matthews L."/>
            <person name="McCorrison J."/>
            <person name="Monaghan E.L."/>
            <person name="Mun J.H."/>
            <person name="Najar F.Z."/>
            <person name="Nicholson C."/>
            <person name="Noirot C."/>
            <person name="O'Bleness M."/>
            <person name="Paule C.R."/>
            <person name="Poulain J."/>
            <person name="Prion F."/>
            <person name="Qin B."/>
            <person name="Qu C."/>
            <person name="Retzel E.F."/>
            <person name="Riddle C."/>
            <person name="Sallet E."/>
            <person name="Samain S."/>
            <person name="Samson N."/>
            <person name="Sanders I."/>
            <person name="Saurat O."/>
            <person name="Scarpelli C."/>
            <person name="Schiex T."/>
            <person name="Segurens B."/>
            <person name="Severin A.J."/>
            <person name="Sherrier D.J."/>
            <person name="Shi R."/>
            <person name="Sims S."/>
            <person name="Singer S.R."/>
            <person name="Sinharoy S."/>
            <person name="Sterck L."/>
            <person name="Viollet A."/>
            <person name="Wang B.B."/>
            <person name="Wang K."/>
            <person name="Wang M."/>
            <person name="Wang X."/>
            <person name="Warfsmann J."/>
            <person name="Weissenbach J."/>
            <person name="White D.D."/>
            <person name="White J.D."/>
            <person name="Wiley G.B."/>
            <person name="Wincker P."/>
            <person name="Xing Y."/>
            <person name="Yang L."/>
            <person name="Yao Z."/>
            <person name="Ying F."/>
            <person name="Zhai J."/>
            <person name="Zhou L."/>
            <person name="Zuber A."/>
            <person name="Denarie J."/>
            <person name="Dixon R.A."/>
            <person name="May G.D."/>
            <person name="Schwartz D.C."/>
            <person name="Rogers J."/>
            <person name="Quetier F."/>
            <person name="Town C.D."/>
            <person name="Roe B.A."/>
        </authorList>
    </citation>
    <scope>NUCLEOTIDE SEQUENCE [LARGE SCALE GENOMIC DNA]</scope>
    <source>
        <strain evidence="1">A17</strain>
        <strain evidence="2 3">cv. Jemalong A17</strain>
    </source>
</reference>
<gene>
    <name evidence="1" type="ordered locus">MTR_8g039410</name>
</gene>
<dbReference type="EnsemblPlants" id="AET02346">
    <property type="protein sequence ID" value="AET02346"/>
    <property type="gene ID" value="MTR_8g039410"/>
</dbReference>
<protein>
    <submittedName>
        <fullName evidence="1 2">Uncharacterized protein</fullName>
    </submittedName>
</protein>
<keyword evidence="3" id="KW-1185">Reference proteome</keyword>
<name>G7LG41_MEDTR</name>
<dbReference type="HOGENOM" id="CLU_1888867_0_0_1"/>
<reference evidence="1 3" key="2">
    <citation type="journal article" date="2014" name="BMC Genomics">
        <title>An improved genome release (version Mt4.0) for the model legume Medicago truncatula.</title>
        <authorList>
            <person name="Tang H."/>
            <person name="Krishnakumar V."/>
            <person name="Bidwell S."/>
            <person name="Rosen B."/>
            <person name="Chan A."/>
            <person name="Zhou S."/>
            <person name="Gentzbittel L."/>
            <person name="Childs K.L."/>
            <person name="Yandell M."/>
            <person name="Gundlach H."/>
            <person name="Mayer K.F."/>
            <person name="Schwartz D.C."/>
            <person name="Town C.D."/>
        </authorList>
    </citation>
    <scope>GENOME REANNOTATION</scope>
    <source>
        <strain evidence="2 3">cv. Jemalong A17</strain>
    </source>
</reference>
<dbReference type="PaxDb" id="3880-AET02346"/>
<sequence>MTYETPRNVGQPKHFNLAHSSSASLFLVNNDILPHLLATAISVFLAPTEKPEFVKSMPALNLNAVNRTFNNVSGTRLRKFEAPLTPGRQTPLQLQFFCCLKKVSHKKFSFKMVLILKNGSQALVVMIHLLITTTL</sequence>
<dbReference type="AlphaFoldDB" id="G7LG41"/>
<dbReference type="EMBL" id="CM001224">
    <property type="protein sequence ID" value="AET02346.1"/>
    <property type="molecule type" value="Genomic_DNA"/>
</dbReference>
<reference evidence="2" key="3">
    <citation type="submission" date="2015-04" db="UniProtKB">
        <authorList>
            <consortium name="EnsemblPlants"/>
        </authorList>
    </citation>
    <scope>IDENTIFICATION</scope>
    <source>
        <strain evidence="2">cv. Jemalong A17</strain>
    </source>
</reference>
<evidence type="ECO:0000313" key="3">
    <source>
        <dbReference type="Proteomes" id="UP000002051"/>
    </source>
</evidence>
<organism evidence="1 3">
    <name type="scientific">Medicago truncatula</name>
    <name type="common">Barrel medic</name>
    <name type="synonym">Medicago tribuloides</name>
    <dbReference type="NCBI Taxonomy" id="3880"/>
    <lineage>
        <taxon>Eukaryota</taxon>
        <taxon>Viridiplantae</taxon>
        <taxon>Streptophyta</taxon>
        <taxon>Embryophyta</taxon>
        <taxon>Tracheophyta</taxon>
        <taxon>Spermatophyta</taxon>
        <taxon>Magnoliopsida</taxon>
        <taxon>eudicotyledons</taxon>
        <taxon>Gunneridae</taxon>
        <taxon>Pentapetalae</taxon>
        <taxon>rosids</taxon>
        <taxon>fabids</taxon>
        <taxon>Fabales</taxon>
        <taxon>Fabaceae</taxon>
        <taxon>Papilionoideae</taxon>
        <taxon>50 kb inversion clade</taxon>
        <taxon>NPAAA clade</taxon>
        <taxon>Hologalegina</taxon>
        <taxon>IRL clade</taxon>
        <taxon>Trifolieae</taxon>
        <taxon>Medicago</taxon>
    </lineage>
</organism>
<evidence type="ECO:0000313" key="2">
    <source>
        <dbReference type="EnsemblPlants" id="AET02346"/>
    </source>
</evidence>
<proteinExistence type="predicted"/>
<evidence type="ECO:0000313" key="1">
    <source>
        <dbReference type="EMBL" id="AET02346.1"/>
    </source>
</evidence>
<accession>G7LG41</accession>
<dbReference type="Proteomes" id="UP000002051">
    <property type="component" value="Chromosome 8"/>
</dbReference>